<evidence type="ECO:0000313" key="3">
    <source>
        <dbReference type="EMBL" id="CAF4228156.1"/>
    </source>
</evidence>
<gene>
    <name evidence="2" type="ORF">GPM918_LOCUS31105</name>
    <name evidence="3" type="ORF">SRO942_LOCUS31738</name>
</gene>
<accession>A0A815HPU5</accession>
<dbReference type="AlphaFoldDB" id="A0A815HPU5"/>
<name>A0A815HPU5_9BILA</name>
<reference evidence="2" key="1">
    <citation type="submission" date="2021-02" db="EMBL/GenBank/DDBJ databases">
        <authorList>
            <person name="Nowell W R."/>
        </authorList>
    </citation>
    <scope>NUCLEOTIDE SEQUENCE</scope>
</reference>
<sequence>PSNSAAVSATGLSSRQQSSNSNGLSGTISASAVTGPSNSATISATGLSSRQQTSNSNGLSGTISASAVTEYLFDIERKFDL</sequence>
<organism evidence="2 4">
    <name type="scientific">Didymodactylos carnosus</name>
    <dbReference type="NCBI Taxonomy" id="1234261"/>
    <lineage>
        <taxon>Eukaryota</taxon>
        <taxon>Metazoa</taxon>
        <taxon>Spiralia</taxon>
        <taxon>Gnathifera</taxon>
        <taxon>Rotifera</taxon>
        <taxon>Eurotatoria</taxon>
        <taxon>Bdelloidea</taxon>
        <taxon>Philodinida</taxon>
        <taxon>Philodinidae</taxon>
        <taxon>Didymodactylos</taxon>
    </lineage>
</organism>
<dbReference type="Proteomes" id="UP000681722">
    <property type="component" value="Unassembled WGS sequence"/>
</dbReference>
<keyword evidence="4" id="KW-1185">Reference proteome</keyword>
<comment type="caution">
    <text evidence="2">The sequence shown here is derived from an EMBL/GenBank/DDBJ whole genome shotgun (WGS) entry which is preliminary data.</text>
</comment>
<dbReference type="Proteomes" id="UP000663829">
    <property type="component" value="Unassembled WGS sequence"/>
</dbReference>
<dbReference type="EMBL" id="CAJNOQ010015101">
    <property type="protein sequence ID" value="CAF1355079.1"/>
    <property type="molecule type" value="Genomic_DNA"/>
</dbReference>
<feature type="non-terminal residue" evidence="2">
    <location>
        <position position="81"/>
    </location>
</feature>
<feature type="region of interest" description="Disordered" evidence="1">
    <location>
        <begin position="1"/>
        <end position="61"/>
    </location>
</feature>
<dbReference type="EMBL" id="CAJOBC010066540">
    <property type="protein sequence ID" value="CAF4228156.1"/>
    <property type="molecule type" value="Genomic_DNA"/>
</dbReference>
<evidence type="ECO:0000313" key="2">
    <source>
        <dbReference type="EMBL" id="CAF1355079.1"/>
    </source>
</evidence>
<proteinExistence type="predicted"/>
<evidence type="ECO:0000256" key="1">
    <source>
        <dbReference type="SAM" id="MobiDB-lite"/>
    </source>
</evidence>
<evidence type="ECO:0000313" key="4">
    <source>
        <dbReference type="Proteomes" id="UP000663829"/>
    </source>
</evidence>
<protein>
    <submittedName>
        <fullName evidence="2">Uncharacterized protein</fullName>
    </submittedName>
</protein>